<keyword evidence="2" id="KW-0238">DNA-binding</keyword>
<dbReference type="EMBL" id="MSIF01000002">
    <property type="protein sequence ID" value="OLF12740.1"/>
    <property type="molecule type" value="Genomic_DNA"/>
</dbReference>
<evidence type="ECO:0000313" key="5">
    <source>
        <dbReference type="EMBL" id="OLF12740.1"/>
    </source>
</evidence>
<gene>
    <name evidence="5" type="ORF">BLA60_05535</name>
</gene>
<evidence type="ECO:0000313" key="6">
    <source>
        <dbReference type="Proteomes" id="UP000185696"/>
    </source>
</evidence>
<evidence type="ECO:0000259" key="4">
    <source>
        <dbReference type="Pfam" id="PF00440"/>
    </source>
</evidence>
<dbReference type="OrthoDB" id="2356263at2"/>
<keyword evidence="6" id="KW-1185">Reference proteome</keyword>
<evidence type="ECO:0000256" key="3">
    <source>
        <dbReference type="ARBA" id="ARBA00023163"/>
    </source>
</evidence>
<dbReference type="InterPro" id="IPR009057">
    <property type="entry name" value="Homeodomain-like_sf"/>
</dbReference>
<sequence length="218" mass="24246">MVRTRRLDQVRLTRERILRTAERLFAEQGVVAVSNRQISEAAGQGNTAAVNYHFGTKADLVRAIVRRHSAELEILRERRVSGIRGSTDTRDWVDCLVHPFAEYLDNLGGTTWFGRFTAQLLACPQYGEIMVEEAIAEPAMLETIDGINRCLPDMPAHVRVERGEMARFLIMCTIADRERAVAAGRPTPRPNWTAAATGLVDAIVALWQAPFTTEGEAG</sequence>
<keyword evidence="3" id="KW-0804">Transcription</keyword>
<dbReference type="InterPro" id="IPR001647">
    <property type="entry name" value="HTH_TetR"/>
</dbReference>
<dbReference type="PANTHER" id="PTHR30055">
    <property type="entry name" value="HTH-TYPE TRANSCRIPTIONAL REGULATOR RUTR"/>
    <property type="match status" value="1"/>
</dbReference>
<dbReference type="Pfam" id="PF00440">
    <property type="entry name" value="TetR_N"/>
    <property type="match status" value="1"/>
</dbReference>
<dbReference type="GO" id="GO:0000976">
    <property type="term" value="F:transcription cis-regulatory region binding"/>
    <property type="evidence" value="ECO:0007669"/>
    <property type="project" value="TreeGrafter"/>
</dbReference>
<feature type="domain" description="HTH tetR-type" evidence="4">
    <location>
        <begin position="17"/>
        <end position="64"/>
    </location>
</feature>
<evidence type="ECO:0000256" key="2">
    <source>
        <dbReference type="ARBA" id="ARBA00023125"/>
    </source>
</evidence>
<dbReference type="InterPro" id="IPR050109">
    <property type="entry name" value="HTH-type_TetR-like_transc_reg"/>
</dbReference>
<dbReference type="GO" id="GO:0003700">
    <property type="term" value="F:DNA-binding transcription factor activity"/>
    <property type="evidence" value="ECO:0007669"/>
    <property type="project" value="TreeGrafter"/>
</dbReference>
<dbReference type="AlphaFoldDB" id="A0A7Z1B0W7"/>
<protein>
    <submittedName>
        <fullName evidence="5">TetR family transcriptional regulator</fullName>
    </submittedName>
</protein>
<comment type="caution">
    <text evidence="5">The sequence shown here is derived from an EMBL/GenBank/DDBJ whole genome shotgun (WGS) entry which is preliminary data.</text>
</comment>
<dbReference type="Gene3D" id="1.10.357.10">
    <property type="entry name" value="Tetracycline Repressor, domain 2"/>
    <property type="match status" value="1"/>
</dbReference>
<keyword evidence="1" id="KW-0805">Transcription regulation</keyword>
<name>A0A7Z1B0W7_9PSEU</name>
<dbReference type="SUPFAM" id="SSF46689">
    <property type="entry name" value="Homeodomain-like"/>
    <property type="match status" value="1"/>
</dbReference>
<organism evidence="5 6">
    <name type="scientific">Actinophytocola xinjiangensis</name>
    <dbReference type="NCBI Taxonomy" id="485602"/>
    <lineage>
        <taxon>Bacteria</taxon>
        <taxon>Bacillati</taxon>
        <taxon>Actinomycetota</taxon>
        <taxon>Actinomycetes</taxon>
        <taxon>Pseudonocardiales</taxon>
        <taxon>Pseudonocardiaceae</taxon>
    </lineage>
</organism>
<dbReference type="PANTHER" id="PTHR30055:SF234">
    <property type="entry name" value="HTH-TYPE TRANSCRIPTIONAL REGULATOR BETI"/>
    <property type="match status" value="1"/>
</dbReference>
<dbReference type="Proteomes" id="UP000185696">
    <property type="component" value="Unassembled WGS sequence"/>
</dbReference>
<evidence type="ECO:0000256" key="1">
    <source>
        <dbReference type="ARBA" id="ARBA00023015"/>
    </source>
</evidence>
<dbReference type="RefSeq" id="WP_075131648.1">
    <property type="nucleotide sequence ID" value="NZ_MSIF01000002.1"/>
</dbReference>
<proteinExistence type="predicted"/>
<accession>A0A7Z1B0W7</accession>
<reference evidence="5 6" key="1">
    <citation type="submission" date="2016-12" db="EMBL/GenBank/DDBJ databases">
        <title>The draft genome sequence of Actinophytocola xinjiangensis.</title>
        <authorList>
            <person name="Wang W."/>
            <person name="Yuan L."/>
        </authorList>
    </citation>
    <scope>NUCLEOTIDE SEQUENCE [LARGE SCALE GENOMIC DNA]</scope>
    <source>
        <strain evidence="5 6">CGMCC 4.4663</strain>
    </source>
</reference>